<reference evidence="1 2" key="1">
    <citation type="journal article" date="2019" name="Commun. Biol.">
        <title>The bagworm genome reveals a unique fibroin gene that provides high tensile strength.</title>
        <authorList>
            <person name="Kono N."/>
            <person name="Nakamura H."/>
            <person name="Ohtoshi R."/>
            <person name="Tomita M."/>
            <person name="Numata K."/>
            <person name="Arakawa K."/>
        </authorList>
    </citation>
    <scope>NUCLEOTIDE SEQUENCE [LARGE SCALE GENOMIC DNA]</scope>
</reference>
<dbReference type="AlphaFoldDB" id="A0A4C1V2I3"/>
<dbReference type="EMBL" id="BGZK01000268">
    <property type="protein sequence ID" value="GBP33023.1"/>
    <property type="molecule type" value="Genomic_DNA"/>
</dbReference>
<dbReference type="Proteomes" id="UP000299102">
    <property type="component" value="Unassembled WGS sequence"/>
</dbReference>
<protein>
    <submittedName>
        <fullName evidence="1">Uncharacterized protein</fullName>
    </submittedName>
</protein>
<keyword evidence="2" id="KW-1185">Reference proteome</keyword>
<evidence type="ECO:0000313" key="1">
    <source>
        <dbReference type="EMBL" id="GBP33023.1"/>
    </source>
</evidence>
<sequence length="86" mass="9501">MNLRRCSLTRAAVSDNGLTVRVTVIRMQGALSLPFNDGRSRFSNLLNNSQQSTKFAIVGETMWQLKICKGANVRGTSSVAIKMNLR</sequence>
<accession>A0A4C1V2I3</accession>
<gene>
    <name evidence="1" type="ORF">EVAR_82862_1</name>
</gene>
<proteinExistence type="predicted"/>
<comment type="caution">
    <text evidence="1">The sequence shown here is derived from an EMBL/GenBank/DDBJ whole genome shotgun (WGS) entry which is preliminary data.</text>
</comment>
<name>A0A4C1V2I3_EUMVA</name>
<evidence type="ECO:0000313" key="2">
    <source>
        <dbReference type="Proteomes" id="UP000299102"/>
    </source>
</evidence>
<organism evidence="1 2">
    <name type="scientific">Eumeta variegata</name>
    <name type="common">Bagworm moth</name>
    <name type="synonym">Eumeta japonica</name>
    <dbReference type="NCBI Taxonomy" id="151549"/>
    <lineage>
        <taxon>Eukaryota</taxon>
        <taxon>Metazoa</taxon>
        <taxon>Ecdysozoa</taxon>
        <taxon>Arthropoda</taxon>
        <taxon>Hexapoda</taxon>
        <taxon>Insecta</taxon>
        <taxon>Pterygota</taxon>
        <taxon>Neoptera</taxon>
        <taxon>Endopterygota</taxon>
        <taxon>Lepidoptera</taxon>
        <taxon>Glossata</taxon>
        <taxon>Ditrysia</taxon>
        <taxon>Tineoidea</taxon>
        <taxon>Psychidae</taxon>
        <taxon>Oiketicinae</taxon>
        <taxon>Eumeta</taxon>
    </lineage>
</organism>